<dbReference type="eggNOG" id="ENOG5030G6I">
    <property type="taxonomic scope" value="Bacteria"/>
</dbReference>
<dbReference type="STRING" id="1300350.Z948_2688"/>
<gene>
    <name evidence="1" type="ORF">DSW25_09035</name>
</gene>
<reference evidence="1 2" key="1">
    <citation type="submission" date="2014-01" db="EMBL/GenBank/DDBJ databases">
        <title>Sulfitobacter donghicola JCM 14565 Genome Sequencing.</title>
        <authorList>
            <person name="Lai Q."/>
            <person name="Hong Z."/>
        </authorList>
    </citation>
    <scope>NUCLEOTIDE SEQUENCE [LARGE SCALE GENOMIC DNA]</scope>
    <source>
        <strain evidence="1 2">JCM 14565</strain>
    </source>
</reference>
<proteinExistence type="predicted"/>
<evidence type="ECO:0000313" key="1">
    <source>
        <dbReference type="EMBL" id="KEJ89623.1"/>
    </source>
</evidence>
<name>A0A073IH22_9RHOB</name>
<dbReference type="AlphaFoldDB" id="A0A073IH22"/>
<protein>
    <submittedName>
        <fullName evidence="1">Uncharacterized protein</fullName>
    </submittedName>
</protein>
<evidence type="ECO:0000313" key="2">
    <source>
        <dbReference type="Proteomes" id="UP000027734"/>
    </source>
</evidence>
<dbReference type="Proteomes" id="UP000027734">
    <property type="component" value="Unassembled WGS sequence"/>
</dbReference>
<accession>A0A073IH22</accession>
<keyword evidence="2" id="KW-1185">Reference proteome</keyword>
<organism evidence="1 2">
    <name type="scientific">Sulfitobacter donghicola DSW-25 = KCTC 12864 = JCM 14565</name>
    <dbReference type="NCBI Taxonomy" id="1300350"/>
    <lineage>
        <taxon>Bacteria</taxon>
        <taxon>Pseudomonadati</taxon>
        <taxon>Pseudomonadota</taxon>
        <taxon>Alphaproteobacteria</taxon>
        <taxon>Rhodobacterales</taxon>
        <taxon>Roseobacteraceae</taxon>
        <taxon>Sulfitobacter</taxon>
    </lineage>
</organism>
<comment type="caution">
    <text evidence="1">The sequence shown here is derived from an EMBL/GenBank/DDBJ whole genome shotgun (WGS) entry which is preliminary data.</text>
</comment>
<sequence length="1072" mass="118763">MREQKSASMDPQVLLRTKDFLVNRAQKSLNAPPFLALAIELSHLSDTRIALQALVKEGYTPQKLLHKFPNVTAWAICASLLENYGQGSQEIWPLIGRLFGKEPSLAARTEIVASFKSVCRKIGLVTDGFDRNVDVFLIHVGVARGQMGHVAKAFLQQEAANGLPSSDDVVQLNRWEDDAVLTFLPVGVHVPERPILHDETAWMAALFLKWRGNPTELRKQSTFAAEFAETLDKIEKDVGSSKLLASQPSPRLIWLDGRPQLQVPAGAGRLQVNIGSQTLRLRRGQTWPLTTPLPSELTWIADGEDRYLPLYNSTFVIFEPEDGRQLVPRKGTTEWIVQTSVATVTSTREFTVNGVPADLFGPDLYVAQVSLRDKPAELRSSKGNVVLRGSKRTRISIDGRPIAVQSGKAGSLWPGDADIVLEAALYTDRLVTLKAQCGEKSELVHCELDENDIGRLSVNDILEKLHLDQTGNPIRLVLTMLRDADGQFIETRIRREIFVWPTYTGLDGVTFLSAMPPSNFVSASSKHVSYDESGNLCLDRRGGYDKALVGFEIDSETRQFLVDWPEISIVLEKTNGTREPLILGSAIILGLDDWNSSLVVRSPDRRATLTIAGRSLDRPFANTGSWAIPLRQLHKAHDNQIYLVNGAARTLLARIETVAAPKELVVNYRADGVTARIRAPFSIGGVLIAAEDEGGQVVTSEFSFDHFPSDVPADPKISAQKAADDRVTILLKNSRSSEMLRLFDISLRDVGNRRWTRLSTNRGDRIALAVPASEPAEPTVEAMSRIDGWINQCFAAECWDGGLNRLLTSRWAEVVRAIDHQAGGRAAILSLVHAEEEDSNWLPMKHVVEVVPELHSAEAFEYSALGAIDSQIGRALSRLNSIGRGQIRQNSAIDPRALLGFKNARSADRLGEELSGFSTLRLINVLQMLGTSRAFWDGRTVLGPEHRQAAMTGLIERCEDFRLFSEDAAEGPMSLRSARLNQLMQGVIKNAPDIPKGPEHEEQDYVLWIDQTLMAYASAARRNKVLVLFDKVAQSTGFSLAETKRLFGELLRIAPELLTFHLLCQELERLRS</sequence>
<dbReference type="EMBL" id="JAMC01000003">
    <property type="protein sequence ID" value="KEJ89623.1"/>
    <property type="molecule type" value="Genomic_DNA"/>
</dbReference>